<dbReference type="PROSITE" id="PS51737">
    <property type="entry name" value="RECOMBINASE_DNA_BIND"/>
    <property type="match status" value="1"/>
</dbReference>
<dbReference type="Proteomes" id="UP000289794">
    <property type="component" value="Chromosome"/>
</dbReference>
<dbReference type="PANTHER" id="PTHR30461:SF23">
    <property type="entry name" value="DNA RECOMBINASE-RELATED"/>
    <property type="match status" value="1"/>
</dbReference>
<dbReference type="PANTHER" id="PTHR30461">
    <property type="entry name" value="DNA-INVERTASE FROM LAMBDOID PROPHAGE"/>
    <property type="match status" value="1"/>
</dbReference>
<reference evidence="4 5" key="1">
    <citation type="submission" date="2019-01" db="EMBL/GenBank/DDBJ databases">
        <title>PMF-metabolizing Aryl O-demethylase.</title>
        <authorList>
            <person name="Kim M."/>
        </authorList>
    </citation>
    <scope>NUCLEOTIDE SEQUENCE [LARGE SCALE GENOMIC DNA]</scope>
    <source>
        <strain evidence="4 5">PMF1</strain>
    </source>
</reference>
<dbReference type="GO" id="GO:0003677">
    <property type="term" value="F:DNA binding"/>
    <property type="evidence" value="ECO:0007669"/>
    <property type="project" value="InterPro"/>
</dbReference>
<dbReference type="InterPro" id="IPR011109">
    <property type="entry name" value="DNA_bind_recombinase_dom"/>
</dbReference>
<dbReference type="InterPro" id="IPR036162">
    <property type="entry name" value="Resolvase-like_N_sf"/>
</dbReference>
<dbReference type="SUPFAM" id="SSF53041">
    <property type="entry name" value="Resolvase-like"/>
    <property type="match status" value="1"/>
</dbReference>
<dbReference type="InterPro" id="IPR038109">
    <property type="entry name" value="DNA_bind_recomb_sf"/>
</dbReference>
<dbReference type="Gene3D" id="3.90.1750.20">
    <property type="entry name" value="Putative Large Serine Recombinase, Chain B, Domain 2"/>
    <property type="match status" value="1"/>
</dbReference>
<dbReference type="GO" id="GO:0000150">
    <property type="term" value="F:DNA strand exchange activity"/>
    <property type="evidence" value="ECO:0007669"/>
    <property type="project" value="InterPro"/>
</dbReference>
<dbReference type="CDD" id="cd00338">
    <property type="entry name" value="Ser_Recombinase"/>
    <property type="match status" value="1"/>
</dbReference>
<dbReference type="Pfam" id="PF07508">
    <property type="entry name" value="Recombinase"/>
    <property type="match status" value="1"/>
</dbReference>
<proteinExistence type="predicted"/>
<name>A0A4P6LR76_9FIRM</name>
<dbReference type="InterPro" id="IPR006119">
    <property type="entry name" value="Resolv_N"/>
</dbReference>
<sequence length="564" mass="63528">MDSEEKNLDMADPSTDPEPQKPVVQVRKAKKRKSSRAKREYEVQVIPATKGVTPVGEVAPVKRVAAYCRVSTDQEAQSSSYELQVQHYTEYIGAHENWVLAGIYADEGITGTQLKHRDQFLKMIADCEAGKIDMIITKSISRFARNTVDCLTTIRNLKALKTPVEIYFEKERLYSLDEKTDMVLSLMASIAQEESRSISANIRWAIKNRMKSGTQKIPTSGLLGYDKDEDGNMVIVAQEAEIVRTIYKSFVQGVHPSLIAIRLNGLGLKTVYGNDWSGNSVRNILRNEKYCGDVLMQKTITVDYLSHVSKPNEGEAEQYYIADHHDAIVSREMWDKAQELLEKQSWQKWKRREQQRLMPVRTGLLKGFISISGDWKVVSLTRLLTASKKVLGEETVVTENSITENKESEEMIMSELAVLEGFEVVELEQSTGDSVMTLTSTNLKFNKATAVELGYPSYVRMLTNAATRQIAIQPCKENTKNAVEFSKDKEKQNYAVVVKVPALLTAARKMADLGEDAASMSFRGVLYPNDNVIIYDLSKGEPVKRRGKRKPKNNEEEKGQAAEE</sequence>
<feature type="compositionally biased region" description="Basic and acidic residues" evidence="1">
    <location>
        <begin position="552"/>
        <end position="564"/>
    </location>
</feature>
<dbReference type="InterPro" id="IPR050639">
    <property type="entry name" value="SSR_resolvase"/>
</dbReference>
<gene>
    <name evidence="4" type="ORF">PMF13cell1_00097</name>
</gene>
<feature type="compositionally biased region" description="Basic residues" evidence="1">
    <location>
        <begin position="27"/>
        <end position="36"/>
    </location>
</feature>
<dbReference type="AlphaFoldDB" id="A0A4P6LR76"/>
<dbReference type="KEGG" id="bpro:PMF13cell1_00097"/>
<protein>
    <recommendedName>
        <fullName evidence="6">Recombinase family protein</fullName>
    </recommendedName>
</protein>
<evidence type="ECO:0000313" key="5">
    <source>
        <dbReference type="Proteomes" id="UP000289794"/>
    </source>
</evidence>
<organism evidence="4 5">
    <name type="scientific">Blautia producta</name>
    <dbReference type="NCBI Taxonomy" id="33035"/>
    <lineage>
        <taxon>Bacteria</taxon>
        <taxon>Bacillati</taxon>
        <taxon>Bacillota</taxon>
        <taxon>Clostridia</taxon>
        <taxon>Lachnospirales</taxon>
        <taxon>Lachnospiraceae</taxon>
        <taxon>Blautia</taxon>
    </lineage>
</organism>
<dbReference type="Pfam" id="PF00239">
    <property type="entry name" value="Resolvase"/>
    <property type="match status" value="1"/>
</dbReference>
<evidence type="ECO:0008006" key="6">
    <source>
        <dbReference type="Google" id="ProtNLM"/>
    </source>
</evidence>
<dbReference type="RefSeq" id="WP_118635370.1">
    <property type="nucleotide sequence ID" value="NZ_CP035945.1"/>
</dbReference>
<dbReference type="Gene3D" id="3.40.50.1390">
    <property type="entry name" value="Resolvase, N-terminal catalytic domain"/>
    <property type="match status" value="1"/>
</dbReference>
<evidence type="ECO:0000259" key="3">
    <source>
        <dbReference type="PROSITE" id="PS51737"/>
    </source>
</evidence>
<feature type="domain" description="Recombinase" evidence="3">
    <location>
        <begin position="222"/>
        <end position="347"/>
    </location>
</feature>
<evidence type="ECO:0000256" key="1">
    <source>
        <dbReference type="SAM" id="MobiDB-lite"/>
    </source>
</evidence>
<evidence type="ECO:0000259" key="2">
    <source>
        <dbReference type="PROSITE" id="PS51736"/>
    </source>
</evidence>
<dbReference type="EMBL" id="CP035945">
    <property type="protein sequence ID" value="QBE94604.1"/>
    <property type="molecule type" value="Genomic_DNA"/>
</dbReference>
<dbReference type="PROSITE" id="PS51736">
    <property type="entry name" value="RECOMBINASES_3"/>
    <property type="match status" value="1"/>
</dbReference>
<accession>A0A4P6LR76</accession>
<dbReference type="SMART" id="SM00857">
    <property type="entry name" value="Resolvase"/>
    <property type="match status" value="1"/>
</dbReference>
<feature type="domain" description="Resolvase/invertase-type recombinase catalytic" evidence="2">
    <location>
        <begin position="63"/>
        <end position="213"/>
    </location>
</feature>
<evidence type="ECO:0000313" key="4">
    <source>
        <dbReference type="EMBL" id="QBE94604.1"/>
    </source>
</evidence>
<feature type="region of interest" description="Disordered" evidence="1">
    <location>
        <begin position="1"/>
        <end position="39"/>
    </location>
</feature>
<feature type="region of interest" description="Disordered" evidence="1">
    <location>
        <begin position="542"/>
        <end position="564"/>
    </location>
</feature>